<dbReference type="Gene3D" id="3.40.50.2000">
    <property type="entry name" value="Glycogen Phosphorylase B"/>
    <property type="match status" value="2"/>
</dbReference>
<dbReference type="OrthoDB" id="9795068at2"/>
<dbReference type="InterPro" id="IPR050194">
    <property type="entry name" value="Glycosyltransferase_grp1"/>
</dbReference>
<dbReference type="Proteomes" id="UP000320672">
    <property type="component" value="Chromosome"/>
</dbReference>
<keyword evidence="3" id="KW-0808">Transferase</keyword>
<proteinExistence type="predicted"/>
<evidence type="ECO:0000313" key="4">
    <source>
        <dbReference type="Proteomes" id="UP000320672"/>
    </source>
</evidence>
<feature type="domain" description="Glycosyltransferase subfamily 4-like N-terminal" evidence="2">
    <location>
        <begin position="39"/>
        <end position="193"/>
    </location>
</feature>
<evidence type="ECO:0000313" key="3">
    <source>
        <dbReference type="EMBL" id="QDS95603.1"/>
    </source>
</evidence>
<reference evidence="3 4" key="1">
    <citation type="submission" date="2019-02" db="EMBL/GenBank/DDBJ databases">
        <title>Deep-cultivation of Planctomycetes and their phenomic and genomic characterization uncovers novel biology.</title>
        <authorList>
            <person name="Wiegand S."/>
            <person name="Jogler M."/>
            <person name="Boedeker C."/>
            <person name="Pinto D."/>
            <person name="Vollmers J."/>
            <person name="Rivas-Marin E."/>
            <person name="Kohn T."/>
            <person name="Peeters S.H."/>
            <person name="Heuer A."/>
            <person name="Rast P."/>
            <person name="Oberbeckmann S."/>
            <person name="Bunk B."/>
            <person name="Jeske O."/>
            <person name="Meyerdierks A."/>
            <person name="Storesund J.E."/>
            <person name="Kallscheuer N."/>
            <person name="Luecker S."/>
            <person name="Lage O.M."/>
            <person name="Pohl T."/>
            <person name="Merkel B.J."/>
            <person name="Hornburger P."/>
            <person name="Mueller R.-W."/>
            <person name="Bruemmer F."/>
            <person name="Labrenz M."/>
            <person name="Spormann A.M."/>
            <person name="Op den Camp H."/>
            <person name="Overmann J."/>
            <person name="Amann R."/>
            <person name="Jetten M.S.M."/>
            <person name="Mascher T."/>
            <person name="Medema M.H."/>
            <person name="Devos D.P."/>
            <person name="Kaster A.-K."/>
            <person name="Ovreas L."/>
            <person name="Rohde M."/>
            <person name="Galperin M.Y."/>
            <person name="Jogler C."/>
        </authorList>
    </citation>
    <scope>NUCLEOTIDE SEQUENCE [LARGE SCALE GENOMIC DNA]</scope>
    <source>
        <strain evidence="3 4">FF011L</strain>
    </source>
</reference>
<protein>
    <submittedName>
        <fullName evidence="3">Glycosyl transferases group 1</fullName>
    </submittedName>
</protein>
<dbReference type="EMBL" id="CP036262">
    <property type="protein sequence ID" value="QDS95603.1"/>
    <property type="molecule type" value="Genomic_DNA"/>
</dbReference>
<sequence>MPSSPDSATAPFAQPLPLRVVLLTHYIPLYQVRVFQEIARQVRDFQILLSTPLEPNRDFEPDWGGLDVQVQKNLTFRRRWKDRNRGFQDQLYVHFPYDTLGQLKRLQPDVILSLELGARSIAAATYRSLHKNSRLVLCTYMSEHTEQHRGSMRRAIRRPLLKRADAVTYNGPSCHDYLTDQGVPESKLHPLPYAADDRTVYTGPVERDENQVRSEFISVGQLSERKGVLPLVQQLVRYAAAHPQRPLTLNLAGEGPLRETLAAVSRPANFQLNLLGNLAPKKLGKLFATQGAAILPTLADEWLLVVNEALQAGLPLIASRYAQATTSLVRQDVNGWQYDPLQQDSLFTALDTYFETPAAKMASMRIEARQSVAERTPAWAAQGAVAAIAAVSASLPSQNILKATE</sequence>
<evidence type="ECO:0000259" key="1">
    <source>
        <dbReference type="Pfam" id="PF00534"/>
    </source>
</evidence>
<dbReference type="InterPro" id="IPR001296">
    <property type="entry name" value="Glyco_trans_1"/>
</dbReference>
<dbReference type="PANTHER" id="PTHR45947">
    <property type="entry name" value="SULFOQUINOVOSYL TRANSFERASE SQD2"/>
    <property type="match status" value="1"/>
</dbReference>
<gene>
    <name evidence="3" type="ORF">FF011L_44010</name>
</gene>
<dbReference type="KEGG" id="rml:FF011L_44010"/>
<dbReference type="GO" id="GO:0016757">
    <property type="term" value="F:glycosyltransferase activity"/>
    <property type="evidence" value="ECO:0007669"/>
    <property type="project" value="InterPro"/>
</dbReference>
<name>A0A517ML42_9BACT</name>
<feature type="domain" description="Glycosyl transferase family 1" evidence="1">
    <location>
        <begin position="213"/>
        <end position="369"/>
    </location>
</feature>
<accession>A0A517ML42</accession>
<dbReference type="AlphaFoldDB" id="A0A517ML42"/>
<dbReference type="RefSeq" id="WP_145353833.1">
    <property type="nucleotide sequence ID" value="NZ_CP036262.1"/>
</dbReference>
<dbReference type="PANTHER" id="PTHR45947:SF3">
    <property type="entry name" value="SULFOQUINOVOSYL TRANSFERASE SQD2"/>
    <property type="match status" value="1"/>
</dbReference>
<organism evidence="3 4">
    <name type="scientific">Roseimaritima multifibrata</name>
    <dbReference type="NCBI Taxonomy" id="1930274"/>
    <lineage>
        <taxon>Bacteria</taxon>
        <taxon>Pseudomonadati</taxon>
        <taxon>Planctomycetota</taxon>
        <taxon>Planctomycetia</taxon>
        <taxon>Pirellulales</taxon>
        <taxon>Pirellulaceae</taxon>
        <taxon>Roseimaritima</taxon>
    </lineage>
</organism>
<dbReference type="Pfam" id="PF00534">
    <property type="entry name" value="Glycos_transf_1"/>
    <property type="match status" value="1"/>
</dbReference>
<evidence type="ECO:0000259" key="2">
    <source>
        <dbReference type="Pfam" id="PF13579"/>
    </source>
</evidence>
<keyword evidence="4" id="KW-1185">Reference proteome</keyword>
<dbReference type="CDD" id="cd03801">
    <property type="entry name" value="GT4_PimA-like"/>
    <property type="match status" value="1"/>
</dbReference>
<dbReference type="SUPFAM" id="SSF53756">
    <property type="entry name" value="UDP-Glycosyltransferase/glycogen phosphorylase"/>
    <property type="match status" value="1"/>
</dbReference>
<dbReference type="Pfam" id="PF13579">
    <property type="entry name" value="Glyco_trans_4_4"/>
    <property type="match status" value="1"/>
</dbReference>
<dbReference type="InterPro" id="IPR028098">
    <property type="entry name" value="Glyco_trans_4-like_N"/>
</dbReference>